<organism evidence="1 2">
    <name type="scientific">Phytophthora aleatoria</name>
    <dbReference type="NCBI Taxonomy" id="2496075"/>
    <lineage>
        <taxon>Eukaryota</taxon>
        <taxon>Sar</taxon>
        <taxon>Stramenopiles</taxon>
        <taxon>Oomycota</taxon>
        <taxon>Peronosporomycetes</taxon>
        <taxon>Peronosporales</taxon>
        <taxon>Peronosporaceae</taxon>
        <taxon>Phytophthora</taxon>
    </lineage>
</organism>
<dbReference type="Proteomes" id="UP000709295">
    <property type="component" value="Unassembled WGS sequence"/>
</dbReference>
<sequence>MWHNDGPTEDVSYLIVLIDWITEGANYDRYRGGGGQAGETKNVLAVEILRLISLKEIKTIRTAKDITNNISTL</sequence>
<comment type="caution">
    <text evidence="1">The sequence shown here is derived from an EMBL/GenBank/DDBJ whole genome shotgun (WGS) entry which is preliminary data.</text>
</comment>
<evidence type="ECO:0000313" key="1">
    <source>
        <dbReference type="EMBL" id="KAG6958403.1"/>
    </source>
</evidence>
<name>A0A8J5IQ63_9STRA</name>
<dbReference type="EMBL" id="JAENGY010000673">
    <property type="protein sequence ID" value="KAG6958403.1"/>
    <property type="molecule type" value="Genomic_DNA"/>
</dbReference>
<proteinExistence type="predicted"/>
<dbReference type="AlphaFoldDB" id="A0A8J5IQ63"/>
<reference evidence="1" key="1">
    <citation type="submission" date="2021-01" db="EMBL/GenBank/DDBJ databases">
        <title>Phytophthora aleatoria, a newly-described species from Pinus radiata is distinct from Phytophthora cactorum isolates based on comparative genomics.</title>
        <authorList>
            <person name="Mcdougal R."/>
            <person name="Panda P."/>
            <person name="Williams N."/>
            <person name="Studholme D.J."/>
        </authorList>
    </citation>
    <scope>NUCLEOTIDE SEQUENCE</scope>
    <source>
        <strain evidence="1">NZFS 4037</strain>
    </source>
</reference>
<evidence type="ECO:0000313" key="2">
    <source>
        <dbReference type="Proteomes" id="UP000709295"/>
    </source>
</evidence>
<gene>
    <name evidence="1" type="ORF">JG688_00010526</name>
</gene>
<protein>
    <submittedName>
        <fullName evidence="1">Uncharacterized protein</fullName>
    </submittedName>
</protein>
<accession>A0A8J5IQ63</accession>
<keyword evidence="2" id="KW-1185">Reference proteome</keyword>